<dbReference type="RefSeq" id="WP_184134253.1">
    <property type="nucleotide sequence ID" value="NZ_JACHKT010000015.1"/>
</dbReference>
<accession>A0A841EN85</accession>
<protein>
    <recommendedName>
        <fullName evidence="4">YcxB-like protein</fullName>
    </recommendedName>
</protein>
<evidence type="ECO:0000313" key="3">
    <source>
        <dbReference type="Proteomes" id="UP000524404"/>
    </source>
</evidence>
<comment type="caution">
    <text evidence="2">The sequence shown here is derived from an EMBL/GenBank/DDBJ whole genome shotgun (WGS) entry which is preliminary data.</text>
</comment>
<dbReference type="AlphaFoldDB" id="A0A841EN85"/>
<sequence>MEDFTIKTRLTIKEYTRVMYVGLYKKPIFIFATLLGLYLLTIVLLDYLKVIDYYTDMPIYDIVIGIFLLLAPSVIVLISIRQFTSNPSFQNEMTYTFSDRGVAVKGLTFNSDFLWSHIIKQKEFGKFLILYHSKKFGNFIDMTTLTEDQLEFIKSRVGKK</sequence>
<evidence type="ECO:0000313" key="2">
    <source>
        <dbReference type="EMBL" id="MBB6003674.1"/>
    </source>
</evidence>
<name>A0A841EN85_9BACT</name>
<gene>
    <name evidence="2" type="ORF">HNP25_002332</name>
</gene>
<proteinExistence type="predicted"/>
<dbReference type="EMBL" id="JACHKT010000015">
    <property type="protein sequence ID" value="MBB6003674.1"/>
    <property type="molecule type" value="Genomic_DNA"/>
</dbReference>
<keyword evidence="1" id="KW-1133">Transmembrane helix</keyword>
<evidence type="ECO:0000256" key="1">
    <source>
        <dbReference type="SAM" id="Phobius"/>
    </source>
</evidence>
<feature type="transmembrane region" description="Helical" evidence="1">
    <location>
        <begin position="59"/>
        <end position="80"/>
    </location>
</feature>
<keyword evidence="1" id="KW-0812">Transmembrane</keyword>
<evidence type="ECO:0008006" key="4">
    <source>
        <dbReference type="Google" id="ProtNLM"/>
    </source>
</evidence>
<organism evidence="2 3">
    <name type="scientific">Arcicella rosea</name>
    <dbReference type="NCBI Taxonomy" id="502909"/>
    <lineage>
        <taxon>Bacteria</taxon>
        <taxon>Pseudomonadati</taxon>
        <taxon>Bacteroidota</taxon>
        <taxon>Cytophagia</taxon>
        <taxon>Cytophagales</taxon>
        <taxon>Flectobacillaceae</taxon>
        <taxon>Arcicella</taxon>
    </lineage>
</organism>
<keyword evidence="1" id="KW-0472">Membrane</keyword>
<keyword evidence="3" id="KW-1185">Reference proteome</keyword>
<feature type="transmembrane region" description="Helical" evidence="1">
    <location>
        <begin position="28"/>
        <end position="47"/>
    </location>
</feature>
<reference evidence="2 3" key="1">
    <citation type="submission" date="2020-08" db="EMBL/GenBank/DDBJ databases">
        <title>Functional genomics of gut bacteria from endangered species of beetles.</title>
        <authorList>
            <person name="Carlos-Shanley C."/>
        </authorList>
    </citation>
    <scope>NUCLEOTIDE SEQUENCE [LARGE SCALE GENOMIC DNA]</scope>
    <source>
        <strain evidence="2 3">S00070</strain>
    </source>
</reference>
<dbReference type="Proteomes" id="UP000524404">
    <property type="component" value="Unassembled WGS sequence"/>
</dbReference>